<dbReference type="GO" id="GO:0008781">
    <property type="term" value="F:N-acylneuraminate cytidylyltransferase activity"/>
    <property type="evidence" value="ECO:0007669"/>
    <property type="project" value="TreeGrafter"/>
</dbReference>
<evidence type="ECO:0000256" key="2">
    <source>
        <dbReference type="ARBA" id="ARBA00005893"/>
    </source>
</evidence>
<dbReference type="Pfam" id="PF08282">
    <property type="entry name" value="Hydrolase_3"/>
    <property type="match status" value="1"/>
</dbReference>
<dbReference type="InterPro" id="IPR036412">
    <property type="entry name" value="HAD-like_sf"/>
</dbReference>
<organism evidence="8 9">
    <name type="scientific">Selenihalanaerobacter shriftii</name>
    <dbReference type="NCBI Taxonomy" id="142842"/>
    <lineage>
        <taxon>Bacteria</taxon>
        <taxon>Bacillati</taxon>
        <taxon>Bacillota</taxon>
        <taxon>Clostridia</taxon>
        <taxon>Halanaerobiales</taxon>
        <taxon>Halobacteroidaceae</taxon>
        <taxon>Selenihalanaerobacter</taxon>
    </lineage>
</organism>
<dbReference type="GO" id="GO:0046872">
    <property type="term" value="F:metal ion binding"/>
    <property type="evidence" value="ECO:0007669"/>
    <property type="project" value="UniProtKB-KW"/>
</dbReference>
<dbReference type="NCBIfam" id="TIGR01670">
    <property type="entry name" value="KdsC-phosphatas"/>
    <property type="match status" value="1"/>
</dbReference>
<dbReference type="PANTHER" id="PTHR21485">
    <property type="entry name" value="HAD SUPERFAMILY MEMBERS CMAS AND KDSC"/>
    <property type="match status" value="1"/>
</dbReference>
<dbReference type="Gene3D" id="3.40.50.1000">
    <property type="entry name" value="HAD superfamily/HAD-like"/>
    <property type="match status" value="1"/>
</dbReference>
<gene>
    <name evidence="8" type="ORF">SAMN02745118_00933</name>
</gene>
<evidence type="ECO:0000256" key="3">
    <source>
        <dbReference type="ARBA" id="ARBA00011881"/>
    </source>
</evidence>
<dbReference type="FunFam" id="3.40.50.1000:FF:000029">
    <property type="entry name" value="3-deoxy-D-manno-octulosonate 8-phosphate phosphatase KdsC"/>
    <property type="match status" value="1"/>
</dbReference>
<dbReference type="InterPro" id="IPR023214">
    <property type="entry name" value="HAD_sf"/>
</dbReference>
<dbReference type="SFLD" id="SFLDG01136">
    <property type="entry name" value="C1.6:_Phosphoserine_Phosphatas"/>
    <property type="match status" value="1"/>
</dbReference>
<feature type="binding site" evidence="7">
    <location>
        <position position="117"/>
    </location>
    <ligand>
        <name>Mg(2+)</name>
        <dbReference type="ChEBI" id="CHEBI:18420"/>
    </ligand>
</feature>
<dbReference type="STRING" id="142842.SAMN02745118_00933"/>
<evidence type="ECO:0000313" key="9">
    <source>
        <dbReference type="Proteomes" id="UP000190625"/>
    </source>
</evidence>
<dbReference type="PANTHER" id="PTHR21485:SF3">
    <property type="entry name" value="N-ACYLNEURAMINATE CYTIDYLYLTRANSFERASE"/>
    <property type="match status" value="1"/>
</dbReference>
<keyword evidence="9" id="KW-1185">Reference proteome</keyword>
<evidence type="ECO:0000256" key="5">
    <source>
        <dbReference type="ARBA" id="ARBA00022801"/>
    </source>
</evidence>
<feature type="binding site" evidence="7">
    <location>
        <position position="26"/>
    </location>
    <ligand>
        <name>substrate</name>
    </ligand>
</feature>
<dbReference type="EMBL" id="FUWM01000007">
    <property type="protein sequence ID" value="SJZ47272.1"/>
    <property type="molecule type" value="Genomic_DNA"/>
</dbReference>
<dbReference type="RefSeq" id="WP_078809429.1">
    <property type="nucleotide sequence ID" value="NZ_FUWM01000007.1"/>
</dbReference>
<name>A0A1T4KXV2_9FIRM</name>
<sequence length="176" mass="19553">MQDEVTNRQQLTSKATNIKLFITDVDGVLTDGRIILGNDGQEMKFFHVQDGKGIKLAQEAGIEVAIITGRESEAVTRRAKELAITEVHQGIKDKVATFNQLLSKYDLDSEEVAYIGDDLNDLLLLRRVGLALTVANGVNEVKEEADYITKKDGGRGAIREVIELILKMQGKWEKLL</sequence>
<keyword evidence="4 7" id="KW-0479">Metal-binding</keyword>
<dbReference type="InterPro" id="IPR006549">
    <property type="entry name" value="HAD-SF_hydro_IIIA"/>
</dbReference>
<dbReference type="InterPro" id="IPR050793">
    <property type="entry name" value="CMP-NeuNAc_synthase"/>
</dbReference>
<dbReference type="GO" id="GO:0016788">
    <property type="term" value="F:hydrolase activity, acting on ester bonds"/>
    <property type="evidence" value="ECO:0007669"/>
    <property type="project" value="InterPro"/>
</dbReference>
<dbReference type="SFLD" id="SFLDG01138">
    <property type="entry name" value="C1.6.2:_Deoxy-d-mannose-octulo"/>
    <property type="match status" value="1"/>
</dbReference>
<protein>
    <submittedName>
        <fullName evidence="8">3-deoxy-D-manno-octulosonate 8-phosphate phosphatase (KDO 8-P phosphatase)</fullName>
    </submittedName>
</protein>
<dbReference type="PIRSF" id="PIRSF006118">
    <property type="entry name" value="KDO8-P_Ptase"/>
    <property type="match status" value="1"/>
</dbReference>
<evidence type="ECO:0000256" key="6">
    <source>
        <dbReference type="ARBA" id="ARBA00022842"/>
    </source>
</evidence>
<proteinExistence type="inferred from homology"/>
<feature type="binding site" evidence="7">
    <location>
        <position position="24"/>
    </location>
    <ligand>
        <name>Mg(2+)</name>
        <dbReference type="ChEBI" id="CHEBI:18420"/>
    </ligand>
</feature>
<dbReference type="SFLD" id="SFLDS00003">
    <property type="entry name" value="Haloacid_Dehalogenase"/>
    <property type="match status" value="1"/>
</dbReference>
<accession>A0A1T4KXV2</accession>
<reference evidence="9" key="1">
    <citation type="submission" date="2017-02" db="EMBL/GenBank/DDBJ databases">
        <authorList>
            <person name="Varghese N."/>
            <person name="Submissions S."/>
        </authorList>
    </citation>
    <scope>NUCLEOTIDE SEQUENCE [LARGE SCALE GENOMIC DNA]</scope>
    <source>
        <strain evidence="9">ATCC BAA-73</strain>
    </source>
</reference>
<evidence type="ECO:0000256" key="7">
    <source>
        <dbReference type="PIRSR" id="PIRSR006118-2"/>
    </source>
</evidence>
<comment type="similarity">
    <text evidence="2">Belongs to the KdsC family.</text>
</comment>
<evidence type="ECO:0000256" key="4">
    <source>
        <dbReference type="ARBA" id="ARBA00022723"/>
    </source>
</evidence>
<dbReference type="InterPro" id="IPR010023">
    <property type="entry name" value="KdsC_fam"/>
</dbReference>
<evidence type="ECO:0000313" key="8">
    <source>
        <dbReference type="EMBL" id="SJZ47272.1"/>
    </source>
</evidence>
<dbReference type="Proteomes" id="UP000190625">
    <property type="component" value="Unassembled WGS sequence"/>
</dbReference>
<dbReference type="AlphaFoldDB" id="A0A1T4KXV2"/>
<dbReference type="CDD" id="cd01630">
    <property type="entry name" value="HAD_KDO-like"/>
    <property type="match status" value="1"/>
</dbReference>
<dbReference type="SUPFAM" id="SSF56784">
    <property type="entry name" value="HAD-like"/>
    <property type="match status" value="1"/>
</dbReference>
<dbReference type="OrthoDB" id="9781413at2"/>
<evidence type="ECO:0000256" key="1">
    <source>
        <dbReference type="ARBA" id="ARBA00001946"/>
    </source>
</evidence>
<comment type="cofactor">
    <cofactor evidence="1 7">
        <name>Mg(2+)</name>
        <dbReference type="ChEBI" id="CHEBI:18420"/>
    </cofactor>
</comment>
<keyword evidence="5" id="KW-0378">Hydrolase</keyword>
<dbReference type="NCBIfam" id="TIGR01662">
    <property type="entry name" value="HAD-SF-IIIA"/>
    <property type="match status" value="1"/>
</dbReference>
<keyword evidence="6 7" id="KW-0460">Magnesium</keyword>
<comment type="subunit">
    <text evidence="3">Homotetramer.</text>
</comment>